<dbReference type="SMART" id="SM00322">
    <property type="entry name" value="KH"/>
    <property type="match status" value="1"/>
</dbReference>
<dbReference type="InterPro" id="IPR009019">
    <property type="entry name" value="KH_sf_prok-type"/>
</dbReference>
<dbReference type="CDD" id="cd02412">
    <property type="entry name" value="KH-II_30S_S3"/>
    <property type="match status" value="1"/>
</dbReference>
<keyword evidence="5 8" id="KW-0687">Ribonucleoprotein</keyword>
<dbReference type="EMBL" id="FOYW01000004">
    <property type="protein sequence ID" value="SFR84623.1"/>
    <property type="molecule type" value="Genomic_DNA"/>
</dbReference>
<dbReference type="InterPro" id="IPR015946">
    <property type="entry name" value="KH_dom-like_a/b"/>
</dbReference>
<feature type="domain" description="KH type-2" evidence="10">
    <location>
        <begin position="39"/>
        <end position="107"/>
    </location>
</feature>
<dbReference type="NCBIfam" id="TIGR01009">
    <property type="entry name" value="rpsC_bact"/>
    <property type="match status" value="1"/>
</dbReference>
<keyword evidence="4 8" id="KW-0689">Ribosomal protein</keyword>
<dbReference type="GO" id="GO:0022627">
    <property type="term" value="C:cytosolic small ribosomal subunit"/>
    <property type="evidence" value="ECO:0007669"/>
    <property type="project" value="TreeGrafter"/>
</dbReference>
<evidence type="ECO:0000313" key="11">
    <source>
        <dbReference type="EMBL" id="SFR84623.1"/>
    </source>
</evidence>
<dbReference type="GO" id="GO:0006412">
    <property type="term" value="P:translation"/>
    <property type="evidence" value="ECO:0007669"/>
    <property type="project" value="UniProtKB-UniRule"/>
</dbReference>
<dbReference type="GO" id="GO:0019843">
    <property type="term" value="F:rRNA binding"/>
    <property type="evidence" value="ECO:0007669"/>
    <property type="project" value="UniProtKB-UniRule"/>
</dbReference>
<keyword evidence="3 8" id="KW-0694">RNA-binding</keyword>
<keyword evidence="12" id="KW-1185">Reference proteome</keyword>
<dbReference type="HAMAP" id="MF_01309_B">
    <property type="entry name" value="Ribosomal_uS3_B"/>
    <property type="match status" value="1"/>
</dbReference>
<dbReference type="InterPro" id="IPR018280">
    <property type="entry name" value="Ribosomal_uS3_CS"/>
</dbReference>
<dbReference type="InterPro" id="IPR004044">
    <property type="entry name" value="KH_dom_type_2"/>
</dbReference>
<dbReference type="InterPro" id="IPR036419">
    <property type="entry name" value="Ribosomal_S3_C_sf"/>
</dbReference>
<evidence type="ECO:0000313" key="12">
    <source>
        <dbReference type="Proteomes" id="UP000198644"/>
    </source>
</evidence>
<evidence type="ECO:0000256" key="3">
    <source>
        <dbReference type="ARBA" id="ARBA00022884"/>
    </source>
</evidence>
<dbReference type="PANTHER" id="PTHR11760:SF19">
    <property type="entry name" value="SMALL RIBOSOMAL SUBUNIT PROTEIN US3C"/>
    <property type="match status" value="1"/>
</dbReference>
<dbReference type="AlphaFoldDB" id="A0A1I6K069"/>
<dbReference type="PROSITE" id="PS50084">
    <property type="entry name" value="KH_TYPE_1"/>
    <property type="match status" value="1"/>
</dbReference>
<evidence type="ECO:0000256" key="5">
    <source>
        <dbReference type="ARBA" id="ARBA00023274"/>
    </source>
</evidence>
<dbReference type="PANTHER" id="PTHR11760">
    <property type="entry name" value="30S/40S RIBOSOMAL PROTEIN S3"/>
    <property type="match status" value="1"/>
</dbReference>
<dbReference type="GO" id="GO:0003729">
    <property type="term" value="F:mRNA binding"/>
    <property type="evidence" value="ECO:0007669"/>
    <property type="project" value="UniProtKB-UniRule"/>
</dbReference>
<sequence length="227" mass="25623">MGQKVNPTGIRLGVVKEHNSIWYAEKKDYANKLLNDIQVREFLEKRLEKASVSKIVIERPAQNARITIHTARPGIVIGKKGEDVDRLRREVSEKMGVPVHINIEEVRKPDLDAKLVAQNVAGQLERRVMFRRAMKRAVQNAMRQGAKGIKIQVGGRLGGAEIARSEWYREGRVPLHTLRADIDYATYEAKTTYGIIGVKVWIFKGEILGGMDEVRADKNASRKKGSK</sequence>
<dbReference type="FunFam" id="3.30.300.20:FF:000001">
    <property type="entry name" value="30S ribosomal protein S3"/>
    <property type="match status" value="1"/>
</dbReference>
<dbReference type="Proteomes" id="UP000198644">
    <property type="component" value="Unassembled WGS sequence"/>
</dbReference>
<comment type="function">
    <text evidence="6 8">Binds the lower part of the 30S subunit head. Binds mRNA in the 70S ribosome, positioning it for translation.</text>
</comment>
<evidence type="ECO:0000259" key="10">
    <source>
        <dbReference type="PROSITE" id="PS50823"/>
    </source>
</evidence>
<name>A0A1I6K069_9GAMM</name>
<evidence type="ECO:0000256" key="7">
    <source>
        <dbReference type="ARBA" id="ARBA00035257"/>
    </source>
</evidence>
<dbReference type="PROSITE" id="PS00548">
    <property type="entry name" value="RIBOSOMAL_S3"/>
    <property type="match status" value="1"/>
</dbReference>
<comment type="subunit">
    <text evidence="8">Part of the 30S ribosomal subunit. Forms a tight complex with proteins S10 and S14.</text>
</comment>
<evidence type="ECO:0000256" key="6">
    <source>
        <dbReference type="ARBA" id="ARBA00024998"/>
    </source>
</evidence>
<reference evidence="11 12" key="1">
    <citation type="submission" date="2016-10" db="EMBL/GenBank/DDBJ databases">
        <authorList>
            <person name="de Groot N.N."/>
        </authorList>
    </citation>
    <scope>NUCLEOTIDE SEQUENCE [LARGE SCALE GENOMIC DNA]</scope>
    <source>
        <strain evidence="11 12">CGMCC 1.9167</strain>
    </source>
</reference>
<dbReference type="SUPFAM" id="SSF54821">
    <property type="entry name" value="Ribosomal protein S3 C-terminal domain"/>
    <property type="match status" value="1"/>
</dbReference>
<evidence type="ECO:0000256" key="9">
    <source>
        <dbReference type="RuleBase" id="RU003624"/>
    </source>
</evidence>
<gene>
    <name evidence="8" type="primary">rpsC</name>
    <name evidence="11" type="ORF">SAMN05216203_3420</name>
</gene>
<dbReference type="InterPro" id="IPR001351">
    <property type="entry name" value="Ribosomal_uS3_C"/>
</dbReference>
<evidence type="ECO:0000256" key="2">
    <source>
        <dbReference type="ARBA" id="ARBA00022730"/>
    </source>
</evidence>
<dbReference type="Pfam" id="PF07650">
    <property type="entry name" value="KH_2"/>
    <property type="match status" value="1"/>
</dbReference>
<dbReference type="FunFam" id="3.30.1140.32:FF:000001">
    <property type="entry name" value="30S ribosomal protein S3"/>
    <property type="match status" value="1"/>
</dbReference>
<evidence type="ECO:0000256" key="8">
    <source>
        <dbReference type="HAMAP-Rule" id="MF_01309"/>
    </source>
</evidence>
<dbReference type="SUPFAM" id="SSF54814">
    <property type="entry name" value="Prokaryotic type KH domain (KH-domain type II)"/>
    <property type="match status" value="1"/>
</dbReference>
<dbReference type="RefSeq" id="WP_092016115.1">
    <property type="nucleotide sequence ID" value="NZ_FOYW01000004.1"/>
</dbReference>
<dbReference type="InterPro" id="IPR004087">
    <property type="entry name" value="KH_dom"/>
</dbReference>
<dbReference type="InterPro" id="IPR005704">
    <property type="entry name" value="Ribosomal_uS3_bac-typ"/>
</dbReference>
<dbReference type="OrthoDB" id="9806396at2"/>
<protein>
    <recommendedName>
        <fullName evidence="7 8">Small ribosomal subunit protein uS3</fullName>
    </recommendedName>
</protein>
<comment type="similarity">
    <text evidence="1 8 9">Belongs to the universal ribosomal protein uS3 family.</text>
</comment>
<dbReference type="InterPro" id="IPR057258">
    <property type="entry name" value="Ribosomal_uS3"/>
</dbReference>
<dbReference type="Gene3D" id="3.30.300.20">
    <property type="match status" value="1"/>
</dbReference>
<evidence type="ECO:0000256" key="1">
    <source>
        <dbReference type="ARBA" id="ARBA00010761"/>
    </source>
</evidence>
<keyword evidence="2 8" id="KW-0699">rRNA-binding</keyword>
<dbReference type="STRING" id="650891.SAMN05216203_3420"/>
<dbReference type="Gene3D" id="3.30.1140.32">
    <property type="entry name" value="Ribosomal protein S3, C-terminal domain"/>
    <property type="match status" value="1"/>
</dbReference>
<accession>A0A1I6K069</accession>
<organism evidence="11 12">
    <name type="scientific">Marinobacter daqiaonensis</name>
    <dbReference type="NCBI Taxonomy" id="650891"/>
    <lineage>
        <taxon>Bacteria</taxon>
        <taxon>Pseudomonadati</taxon>
        <taxon>Pseudomonadota</taxon>
        <taxon>Gammaproteobacteria</taxon>
        <taxon>Pseudomonadales</taxon>
        <taxon>Marinobacteraceae</taxon>
        <taxon>Marinobacter</taxon>
    </lineage>
</organism>
<proteinExistence type="inferred from homology"/>
<dbReference type="Pfam" id="PF00189">
    <property type="entry name" value="Ribosomal_S3_C"/>
    <property type="match status" value="1"/>
</dbReference>
<evidence type="ECO:0000256" key="4">
    <source>
        <dbReference type="ARBA" id="ARBA00022980"/>
    </source>
</evidence>
<dbReference type="GO" id="GO:0003735">
    <property type="term" value="F:structural constituent of ribosome"/>
    <property type="evidence" value="ECO:0007669"/>
    <property type="project" value="InterPro"/>
</dbReference>
<dbReference type="PROSITE" id="PS50823">
    <property type="entry name" value="KH_TYPE_2"/>
    <property type="match status" value="1"/>
</dbReference>